<gene>
    <name evidence="1" type="ORF">LEP1GSC186_2963</name>
</gene>
<organism evidence="1 2">
    <name type="scientific">Leptospira noguchii serovar Autumnalis str. ZUN142</name>
    <dbReference type="NCBI Taxonomy" id="1085540"/>
    <lineage>
        <taxon>Bacteria</taxon>
        <taxon>Pseudomonadati</taxon>
        <taxon>Spirochaetota</taxon>
        <taxon>Spirochaetia</taxon>
        <taxon>Leptospirales</taxon>
        <taxon>Leptospiraceae</taxon>
        <taxon>Leptospira</taxon>
    </lineage>
</organism>
<proteinExistence type="predicted"/>
<dbReference type="EMBL" id="AHOP02000023">
    <property type="protein sequence ID" value="EMO41235.1"/>
    <property type="molecule type" value="Genomic_DNA"/>
</dbReference>
<evidence type="ECO:0000313" key="2">
    <source>
        <dbReference type="Proteomes" id="UP000012153"/>
    </source>
</evidence>
<name>M6U9P7_9LEPT</name>
<comment type="caution">
    <text evidence="1">The sequence shown here is derived from an EMBL/GenBank/DDBJ whole genome shotgun (WGS) entry which is preliminary data.</text>
</comment>
<sequence length="38" mass="4889">MILKMWELSHFCNNEKTIRRSLFCFKRQNLWELLQFKR</sequence>
<dbReference type="AlphaFoldDB" id="M6U9P7"/>
<reference evidence="1 2" key="1">
    <citation type="submission" date="2013-01" db="EMBL/GenBank/DDBJ databases">
        <authorList>
            <person name="Harkins D.M."/>
            <person name="Durkin A.S."/>
            <person name="Brinkac L.M."/>
            <person name="Haft D.H."/>
            <person name="Selengut J.D."/>
            <person name="Sanka R."/>
            <person name="DePew J."/>
            <person name="Purushe J."/>
            <person name="Matthias M.A."/>
            <person name="Vinetz J.M."/>
            <person name="Sutton G.G."/>
            <person name="Nierman W.C."/>
            <person name="Fouts D.E."/>
        </authorList>
    </citation>
    <scope>NUCLEOTIDE SEQUENCE [LARGE SCALE GENOMIC DNA]</scope>
    <source>
        <strain evidence="1 2">ZUN142</strain>
    </source>
</reference>
<evidence type="ECO:0000313" key="1">
    <source>
        <dbReference type="EMBL" id="EMO41235.1"/>
    </source>
</evidence>
<accession>M6U9P7</accession>
<protein>
    <submittedName>
        <fullName evidence="1">Uncharacterized protein</fullName>
    </submittedName>
</protein>
<dbReference type="Proteomes" id="UP000012153">
    <property type="component" value="Unassembled WGS sequence"/>
</dbReference>